<evidence type="ECO:0000313" key="3">
    <source>
        <dbReference type="EMBL" id="MFC1418987.1"/>
    </source>
</evidence>
<sequence length="201" mass="21317">MRAELSVESGSESGTGLSIRQIGSDDWESIAELESQAYAALGLSEQRDALESRAEASPGTCFVLAGPAQRPAVAGYLLALPYPRFRYPGLGEPEQTAFAVDNLHLHDLVVARELRRRGLAGRLLGHLEAVARTQRRRHLSLVAVAGSDGFWSRHGFAPQPGVAAPLHYGPGAVYMSKPLGTSQPLGDAPGGTPSQHCPEGD</sequence>
<dbReference type="EMBL" id="JBHFAB010000015">
    <property type="protein sequence ID" value="MFC1418987.1"/>
    <property type="molecule type" value="Genomic_DNA"/>
</dbReference>
<organism evidence="3 4">
    <name type="scientific">Streptacidiphilus cavernicola</name>
    <dbReference type="NCBI Taxonomy" id="3342716"/>
    <lineage>
        <taxon>Bacteria</taxon>
        <taxon>Bacillati</taxon>
        <taxon>Actinomycetota</taxon>
        <taxon>Actinomycetes</taxon>
        <taxon>Kitasatosporales</taxon>
        <taxon>Streptomycetaceae</taxon>
        <taxon>Streptacidiphilus</taxon>
    </lineage>
</organism>
<dbReference type="EC" id="2.3.-.-" evidence="3"/>
<dbReference type="Gene3D" id="3.40.630.30">
    <property type="match status" value="1"/>
</dbReference>
<proteinExistence type="predicted"/>
<dbReference type="SUPFAM" id="SSF55729">
    <property type="entry name" value="Acyl-CoA N-acyltransferases (Nat)"/>
    <property type="match status" value="1"/>
</dbReference>
<dbReference type="PROSITE" id="PS51186">
    <property type="entry name" value="GNAT"/>
    <property type="match status" value="1"/>
</dbReference>
<keyword evidence="4" id="KW-1185">Reference proteome</keyword>
<evidence type="ECO:0000259" key="2">
    <source>
        <dbReference type="PROSITE" id="PS51186"/>
    </source>
</evidence>
<accession>A0ABV6VZQ3</accession>
<dbReference type="Pfam" id="PF00583">
    <property type="entry name" value="Acetyltransf_1"/>
    <property type="match status" value="1"/>
</dbReference>
<dbReference type="RefSeq" id="WP_380537838.1">
    <property type="nucleotide sequence ID" value="NZ_JBHFAB010000015.1"/>
</dbReference>
<reference evidence="3 4" key="1">
    <citation type="submission" date="2024-09" db="EMBL/GenBank/DDBJ databases">
        <authorList>
            <person name="Lee S.D."/>
        </authorList>
    </citation>
    <scope>NUCLEOTIDE SEQUENCE [LARGE SCALE GENOMIC DNA]</scope>
    <source>
        <strain evidence="3 4">N8-3</strain>
    </source>
</reference>
<comment type="caution">
    <text evidence="3">The sequence shown here is derived from an EMBL/GenBank/DDBJ whole genome shotgun (WGS) entry which is preliminary data.</text>
</comment>
<keyword evidence="3" id="KW-0808">Transferase</keyword>
<feature type="domain" description="N-acetyltransferase" evidence="2">
    <location>
        <begin position="17"/>
        <end position="180"/>
    </location>
</feature>
<feature type="region of interest" description="Disordered" evidence="1">
    <location>
        <begin position="179"/>
        <end position="201"/>
    </location>
</feature>
<evidence type="ECO:0000313" key="4">
    <source>
        <dbReference type="Proteomes" id="UP001592531"/>
    </source>
</evidence>
<protein>
    <submittedName>
        <fullName evidence="3">GNAT family N-acetyltransferase</fullName>
        <ecNumber evidence="3">2.3.-.-</ecNumber>
    </submittedName>
</protein>
<gene>
    <name evidence="3" type="ORF">ACEZDE_20475</name>
</gene>
<dbReference type="InterPro" id="IPR000182">
    <property type="entry name" value="GNAT_dom"/>
</dbReference>
<name>A0ABV6VZQ3_9ACTN</name>
<dbReference type="GO" id="GO:0016746">
    <property type="term" value="F:acyltransferase activity"/>
    <property type="evidence" value="ECO:0007669"/>
    <property type="project" value="UniProtKB-KW"/>
</dbReference>
<dbReference type="InterPro" id="IPR016181">
    <property type="entry name" value="Acyl_CoA_acyltransferase"/>
</dbReference>
<keyword evidence="3" id="KW-0012">Acyltransferase</keyword>
<dbReference type="CDD" id="cd04301">
    <property type="entry name" value="NAT_SF"/>
    <property type="match status" value="1"/>
</dbReference>
<evidence type="ECO:0000256" key="1">
    <source>
        <dbReference type="SAM" id="MobiDB-lite"/>
    </source>
</evidence>
<dbReference type="Proteomes" id="UP001592531">
    <property type="component" value="Unassembled WGS sequence"/>
</dbReference>